<dbReference type="EMBL" id="JALGBH010000001">
    <property type="protein sequence ID" value="MCJ0741948.1"/>
    <property type="molecule type" value="Genomic_DNA"/>
</dbReference>
<sequence>MDIQFVIMVMLFLGALWYVGRIIYRSVAPKKGSCASGCGKCSADFSKITPKE</sequence>
<reference evidence="2" key="1">
    <citation type="submission" date="2022-03" db="EMBL/GenBank/DDBJ databases">
        <authorList>
            <person name="Woo C.Y."/>
        </authorList>
    </citation>
    <scope>NUCLEOTIDE SEQUENCE</scope>
    <source>
        <strain evidence="2">CYS-01</strain>
    </source>
</reference>
<keyword evidence="3" id="KW-1185">Reference proteome</keyword>
<evidence type="ECO:0000256" key="1">
    <source>
        <dbReference type="SAM" id="Phobius"/>
    </source>
</evidence>
<feature type="transmembrane region" description="Helical" evidence="1">
    <location>
        <begin position="6"/>
        <end position="24"/>
    </location>
</feature>
<proteinExistence type="predicted"/>
<keyword evidence="1" id="KW-0812">Transmembrane</keyword>
<comment type="caution">
    <text evidence="2">The sequence shown here is derived from an EMBL/GenBank/DDBJ whole genome shotgun (WGS) entry which is preliminary data.</text>
</comment>
<evidence type="ECO:0000313" key="2">
    <source>
        <dbReference type="EMBL" id="MCJ0741948.1"/>
    </source>
</evidence>
<evidence type="ECO:0000313" key="3">
    <source>
        <dbReference type="Proteomes" id="UP001165460"/>
    </source>
</evidence>
<protein>
    <submittedName>
        <fullName evidence="2">FeoB-associated Cys-rich membrane protein</fullName>
    </submittedName>
</protein>
<dbReference type="RefSeq" id="WP_243359785.1">
    <property type="nucleotide sequence ID" value="NZ_JALGBH010000001.1"/>
</dbReference>
<organism evidence="2 3">
    <name type="scientific">Pedobacter montanisoli</name>
    <dbReference type="NCBI Taxonomy" id="2923277"/>
    <lineage>
        <taxon>Bacteria</taxon>
        <taxon>Pseudomonadati</taxon>
        <taxon>Bacteroidota</taxon>
        <taxon>Sphingobacteriia</taxon>
        <taxon>Sphingobacteriales</taxon>
        <taxon>Sphingobacteriaceae</taxon>
        <taxon>Pedobacter</taxon>
    </lineage>
</organism>
<name>A0ABS9ZTW5_9SPHI</name>
<dbReference type="Proteomes" id="UP001165460">
    <property type="component" value="Unassembled WGS sequence"/>
</dbReference>
<dbReference type="Pfam" id="PF12669">
    <property type="entry name" value="FeoB_associated"/>
    <property type="match status" value="1"/>
</dbReference>
<keyword evidence="1" id="KW-0472">Membrane</keyword>
<gene>
    <name evidence="2" type="ORF">MMF97_04425</name>
</gene>
<keyword evidence="1" id="KW-1133">Transmembrane helix</keyword>
<accession>A0ABS9ZTW5</accession>